<dbReference type="AlphaFoldDB" id="A0A6S6T3Y3"/>
<dbReference type="EMBL" id="CACVAW010000044">
    <property type="protein sequence ID" value="CAA6811335.1"/>
    <property type="molecule type" value="Genomic_DNA"/>
</dbReference>
<proteinExistence type="predicted"/>
<dbReference type="Gene3D" id="1.20.1600.10">
    <property type="entry name" value="Outer membrane efflux proteins (OEP)"/>
    <property type="match status" value="1"/>
</dbReference>
<gene>
    <name evidence="2" type="ORF">HELGO_WM6425</name>
</gene>
<keyword evidence="1" id="KW-0175">Coiled coil</keyword>
<dbReference type="SUPFAM" id="SSF56954">
    <property type="entry name" value="Outer membrane efflux proteins (OEP)"/>
    <property type="match status" value="1"/>
</dbReference>
<feature type="coiled-coil region" evidence="1">
    <location>
        <begin position="294"/>
        <end position="328"/>
    </location>
</feature>
<name>A0A6S6T3Y3_9BACT</name>
<evidence type="ECO:0000256" key="1">
    <source>
        <dbReference type="SAM" id="Coils"/>
    </source>
</evidence>
<evidence type="ECO:0008006" key="3">
    <source>
        <dbReference type="Google" id="ProtNLM"/>
    </source>
</evidence>
<dbReference type="GO" id="GO:0015562">
    <property type="term" value="F:efflux transmembrane transporter activity"/>
    <property type="evidence" value="ECO:0007669"/>
    <property type="project" value="InterPro"/>
</dbReference>
<sequence length="379" mass="43722">MKKIVLLSSVVAVLLSSDIREDKQRLYEFDVNQSKYDARALKMDVFEPIVLSWQKTSDNINGFDVDSEIYRAGINQSISLGTYYAVKYANKTRDISYTSIDIVKNSDELTKNSIVVNLLKIDLILKKQKLLIKNSEINIIQKTDSYKDGLIDISFLNDAIIAKNNLKIALEDLNLQKNLQIQELLKLSNKNYKQIELEELNEISFDEYIKDDLEYKLSTQTYDSLDYEKRVRFSRNLPSLNLGVSYSKNVSSDTEGTNYVVGASVPIGDFSLISQYQSAKVQKLKQKLILSELKRDKKIDFNTLELELQSLKNKIKISKENIKTYDELLKDISEKLSLGVSTSYDKDIIKNTFNISKIEKELLELDKKLVLFKINRWKL</sequence>
<organism evidence="2">
    <name type="scientific">uncultured Campylobacterales bacterium</name>
    <dbReference type="NCBI Taxonomy" id="352960"/>
    <lineage>
        <taxon>Bacteria</taxon>
        <taxon>Pseudomonadati</taxon>
        <taxon>Campylobacterota</taxon>
        <taxon>Epsilonproteobacteria</taxon>
        <taxon>Campylobacterales</taxon>
        <taxon>environmental samples</taxon>
    </lineage>
</organism>
<feature type="coiled-coil region" evidence="1">
    <location>
        <begin position="156"/>
        <end position="190"/>
    </location>
</feature>
<reference evidence="2" key="1">
    <citation type="submission" date="2020-01" db="EMBL/GenBank/DDBJ databases">
        <authorList>
            <person name="Meier V. D."/>
            <person name="Meier V D."/>
        </authorList>
    </citation>
    <scope>NUCLEOTIDE SEQUENCE</scope>
    <source>
        <strain evidence="2">HLG_WM_MAG_12</strain>
    </source>
</reference>
<evidence type="ECO:0000313" key="2">
    <source>
        <dbReference type="EMBL" id="CAA6811335.1"/>
    </source>
</evidence>
<accession>A0A6S6T3Y3</accession>
<protein>
    <recommendedName>
        <fullName evidence="3">Transporter</fullName>
    </recommendedName>
</protein>